<comment type="caution">
    <text evidence="3">The sequence shown here is derived from an EMBL/GenBank/DDBJ whole genome shotgun (WGS) entry which is preliminary data.</text>
</comment>
<dbReference type="AlphaFoldDB" id="A0A9J6FWT4"/>
<dbReference type="OMA" id="EVNDLEW"/>
<evidence type="ECO:0000259" key="2">
    <source>
        <dbReference type="Pfam" id="PF25298"/>
    </source>
</evidence>
<dbReference type="VEuPathDB" id="VectorBase:HLOH_041136"/>
<reference evidence="3 4" key="1">
    <citation type="journal article" date="2020" name="Cell">
        <title>Large-Scale Comparative Analyses of Tick Genomes Elucidate Their Genetic Diversity and Vector Capacities.</title>
        <authorList>
            <consortium name="Tick Genome and Microbiome Consortium (TIGMIC)"/>
            <person name="Jia N."/>
            <person name="Wang J."/>
            <person name="Shi W."/>
            <person name="Du L."/>
            <person name="Sun Y."/>
            <person name="Zhan W."/>
            <person name="Jiang J.F."/>
            <person name="Wang Q."/>
            <person name="Zhang B."/>
            <person name="Ji P."/>
            <person name="Bell-Sakyi L."/>
            <person name="Cui X.M."/>
            <person name="Yuan T.T."/>
            <person name="Jiang B.G."/>
            <person name="Yang W.F."/>
            <person name="Lam T.T."/>
            <person name="Chang Q.C."/>
            <person name="Ding S.J."/>
            <person name="Wang X.J."/>
            <person name="Zhu J.G."/>
            <person name="Ruan X.D."/>
            <person name="Zhao L."/>
            <person name="Wei J.T."/>
            <person name="Ye R.Z."/>
            <person name="Que T.C."/>
            <person name="Du C.H."/>
            <person name="Zhou Y.H."/>
            <person name="Cheng J.X."/>
            <person name="Dai P.F."/>
            <person name="Guo W.B."/>
            <person name="Han X.H."/>
            <person name="Huang E.J."/>
            <person name="Li L.F."/>
            <person name="Wei W."/>
            <person name="Gao Y.C."/>
            <person name="Liu J.Z."/>
            <person name="Shao H.Z."/>
            <person name="Wang X."/>
            <person name="Wang C.C."/>
            <person name="Yang T.C."/>
            <person name="Huo Q.B."/>
            <person name="Li W."/>
            <person name="Chen H.Y."/>
            <person name="Chen S.E."/>
            <person name="Zhou L.G."/>
            <person name="Ni X.B."/>
            <person name="Tian J.H."/>
            <person name="Sheng Y."/>
            <person name="Liu T."/>
            <person name="Pan Y.S."/>
            <person name="Xia L.Y."/>
            <person name="Li J."/>
            <person name="Zhao F."/>
            <person name="Cao W.C."/>
        </authorList>
    </citation>
    <scope>NUCLEOTIDE SEQUENCE [LARGE SCALE GENOMIC DNA]</scope>
    <source>
        <strain evidence="3">HaeL-2018</strain>
    </source>
</reference>
<name>A0A9J6FWT4_HAELO</name>
<accession>A0A9J6FWT4</accession>
<feature type="coiled-coil region" evidence="1">
    <location>
        <begin position="19"/>
        <end position="93"/>
    </location>
</feature>
<evidence type="ECO:0000313" key="4">
    <source>
        <dbReference type="Proteomes" id="UP000821853"/>
    </source>
</evidence>
<dbReference type="EMBL" id="JABSTR010000004">
    <property type="protein sequence ID" value="KAH9367549.1"/>
    <property type="molecule type" value="Genomic_DNA"/>
</dbReference>
<feature type="domain" description="FP protein C-terminal" evidence="2">
    <location>
        <begin position="183"/>
        <end position="235"/>
    </location>
</feature>
<dbReference type="Proteomes" id="UP000821853">
    <property type="component" value="Chromosome 2"/>
</dbReference>
<keyword evidence="4" id="KW-1185">Reference proteome</keyword>
<dbReference type="SUPFAM" id="SSF57997">
    <property type="entry name" value="Tropomyosin"/>
    <property type="match status" value="1"/>
</dbReference>
<proteinExistence type="predicted"/>
<dbReference type="Pfam" id="PF25298">
    <property type="entry name" value="Baculo_FP_2nd"/>
    <property type="match status" value="1"/>
</dbReference>
<keyword evidence="1" id="KW-0175">Coiled coil</keyword>
<organism evidence="3 4">
    <name type="scientific">Haemaphysalis longicornis</name>
    <name type="common">Bush tick</name>
    <dbReference type="NCBI Taxonomy" id="44386"/>
    <lineage>
        <taxon>Eukaryota</taxon>
        <taxon>Metazoa</taxon>
        <taxon>Ecdysozoa</taxon>
        <taxon>Arthropoda</taxon>
        <taxon>Chelicerata</taxon>
        <taxon>Arachnida</taxon>
        <taxon>Acari</taxon>
        <taxon>Parasitiformes</taxon>
        <taxon>Ixodida</taxon>
        <taxon>Ixodoidea</taxon>
        <taxon>Ixodidae</taxon>
        <taxon>Haemaphysalinae</taxon>
        <taxon>Haemaphysalis</taxon>
    </lineage>
</organism>
<dbReference type="InterPro" id="IPR057251">
    <property type="entry name" value="FP_C"/>
</dbReference>
<evidence type="ECO:0000313" key="3">
    <source>
        <dbReference type="EMBL" id="KAH9367549.1"/>
    </source>
</evidence>
<gene>
    <name evidence="3" type="ORF">HPB48_001641</name>
</gene>
<sequence>MGNGKDKQPPDIHQILSAMNAKLDKLDNLAEKVDGIEKAISLMSDKYDEVLQAGARHDAELKELRRRIEAVEAREGSAEVQQLKLEVNDLEWRSRRHNLVIHDVQFSENEDLLSKVNGVGRMVELPDVSMNELEALHRLPSKPEKVPGILICFAQLQQKENWLQECKKLRNLQCSVSVTENLTQRNRLLLFTAKKWAKENGFEYAWHSNGKVLVRRASKETIHVIRVESDLAKLVS</sequence>
<protein>
    <recommendedName>
        <fullName evidence="2">FP protein C-terminal domain-containing protein</fullName>
    </recommendedName>
</protein>
<dbReference type="OrthoDB" id="7436381at2759"/>
<evidence type="ECO:0000256" key="1">
    <source>
        <dbReference type="SAM" id="Coils"/>
    </source>
</evidence>